<name>A0AAN8LKT1_9TELE</name>
<dbReference type="EMBL" id="JAGTTL010000014">
    <property type="protein sequence ID" value="KAK6312818.1"/>
    <property type="molecule type" value="Genomic_DNA"/>
</dbReference>
<comment type="caution">
    <text evidence="2">The sequence shown here is derived from an EMBL/GenBank/DDBJ whole genome shotgun (WGS) entry which is preliminary data.</text>
</comment>
<feature type="non-terminal residue" evidence="2">
    <location>
        <position position="1"/>
    </location>
</feature>
<feature type="region of interest" description="Disordered" evidence="1">
    <location>
        <begin position="69"/>
        <end position="94"/>
    </location>
</feature>
<evidence type="ECO:0000256" key="1">
    <source>
        <dbReference type="SAM" id="MobiDB-lite"/>
    </source>
</evidence>
<evidence type="ECO:0000313" key="2">
    <source>
        <dbReference type="EMBL" id="KAK6312818.1"/>
    </source>
</evidence>
<accession>A0AAN8LKT1</accession>
<gene>
    <name evidence="2" type="ORF">J4Q44_G00161650</name>
</gene>
<protein>
    <submittedName>
        <fullName evidence="2">Uncharacterized protein</fullName>
    </submittedName>
</protein>
<dbReference type="Proteomes" id="UP001356427">
    <property type="component" value="Unassembled WGS sequence"/>
</dbReference>
<evidence type="ECO:0000313" key="3">
    <source>
        <dbReference type="Proteomes" id="UP001356427"/>
    </source>
</evidence>
<keyword evidence="3" id="KW-1185">Reference proteome</keyword>
<sequence length="94" mass="10727">DFLTGRPQVRFSPPLVTYWGPVLLLHPGIPDRWRMPLAHVPWQLFMEPVKPRLQPPSPILHPLTPPLHQPSALHPFTQFPQSRALATHKPQTGL</sequence>
<organism evidence="2 3">
    <name type="scientific">Coregonus suidteri</name>
    <dbReference type="NCBI Taxonomy" id="861788"/>
    <lineage>
        <taxon>Eukaryota</taxon>
        <taxon>Metazoa</taxon>
        <taxon>Chordata</taxon>
        <taxon>Craniata</taxon>
        <taxon>Vertebrata</taxon>
        <taxon>Euteleostomi</taxon>
        <taxon>Actinopterygii</taxon>
        <taxon>Neopterygii</taxon>
        <taxon>Teleostei</taxon>
        <taxon>Protacanthopterygii</taxon>
        <taxon>Salmoniformes</taxon>
        <taxon>Salmonidae</taxon>
        <taxon>Coregoninae</taxon>
        <taxon>Coregonus</taxon>
    </lineage>
</organism>
<reference evidence="2 3" key="1">
    <citation type="submission" date="2021-04" db="EMBL/GenBank/DDBJ databases">
        <authorList>
            <person name="De Guttry C."/>
            <person name="Zahm M."/>
            <person name="Klopp C."/>
            <person name="Cabau C."/>
            <person name="Louis A."/>
            <person name="Berthelot C."/>
            <person name="Parey E."/>
            <person name="Roest Crollius H."/>
            <person name="Montfort J."/>
            <person name="Robinson-Rechavi M."/>
            <person name="Bucao C."/>
            <person name="Bouchez O."/>
            <person name="Gislard M."/>
            <person name="Lluch J."/>
            <person name="Milhes M."/>
            <person name="Lampietro C."/>
            <person name="Lopez Roques C."/>
            <person name="Donnadieu C."/>
            <person name="Braasch I."/>
            <person name="Desvignes T."/>
            <person name="Postlethwait J."/>
            <person name="Bobe J."/>
            <person name="Wedekind C."/>
            <person name="Guiguen Y."/>
        </authorList>
    </citation>
    <scope>NUCLEOTIDE SEQUENCE [LARGE SCALE GENOMIC DNA]</scope>
    <source>
        <strain evidence="2">Cs_M1</strain>
        <tissue evidence="2">Blood</tissue>
    </source>
</reference>
<proteinExistence type="predicted"/>
<dbReference type="AlphaFoldDB" id="A0AAN8LKT1"/>